<protein>
    <submittedName>
        <fullName evidence="2">Uncharacterized protein</fullName>
    </submittedName>
</protein>
<dbReference type="AlphaFoldDB" id="A0A812JNM7"/>
<accession>A0A812JNM7</accession>
<evidence type="ECO:0000313" key="3">
    <source>
        <dbReference type="Proteomes" id="UP000601435"/>
    </source>
</evidence>
<feature type="non-terminal residue" evidence="2">
    <location>
        <position position="1"/>
    </location>
</feature>
<dbReference type="EMBL" id="CAJNJA010006586">
    <property type="protein sequence ID" value="CAE7212444.1"/>
    <property type="molecule type" value="Genomic_DNA"/>
</dbReference>
<evidence type="ECO:0000313" key="2">
    <source>
        <dbReference type="EMBL" id="CAE7212444.1"/>
    </source>
</evidence>
<proteinExistence type="predicted"/>
<reference evidence="2" key="1">
    <citation type="submission" date="2021-02" db="EMBL/GenBank/DDBJ databases">
        <authorList>
            <person name="Dougan E. K."/>
            <person name="Rhodes N."/>
            <person name="Thang M."/>
            <person name="Chan C."/>
        </authorList>
    </citation>
    <scope>NUCLEOTIDE SEQUENCE</scope>
</reference>
<feature type="region of interest" description="Disordered" evidence="1">
    <location>
        <begin position="119"/>
        <end position="139"/>
    </location>
</feature>
<comment type="caution">
    <text evidence="2">The sequence shown here is derived from an EMBL/GenBank/DDBJ whole genome shotgun (WGS) entry which is preliminary data.</text>
</comment>
<evidence type="ECO:0000256" key="1">
    <source>
        <dbReference type="SAM" id="MobiDB-lite"/>
    </source>
</evidence>
<name>A0A812JNM7_9DINO</name>
<dbReference type="Proteomes" id="UP000601435">
    <property type="component" value="Unassembled WGS sequence"/>
</dbReference>
<dbReference type="OrthoDB" id="438290at2759"/>
<gene>
    <name evidence="2" type="ORF">SNEC2469_LOCUS2228</name>
</gene>
<sequence length="201" mass="22548">AGQSLRQGEFEAAVTAAVAKAEETGAHLRLLFRTRITFSRAARLSTPLRGNLAAALEDWHAVRSARGEARADRLQRHEMAAVWRHTSAAWTSIWQQKGFVPDRLKRQLARKEALCEPLSQQPLATGQDPGRQRSAVEEAQQQIDKLLAWQARQRADHNVPARHKTAKGSFAKLGRWQCRPGCLSRLPSARNIGPRNRVFHT</sequence>
<keyword evidence="3" id="KW-1185">Reference proteome</keyword>
<organism evidence="2 3">
    <name type="scientific">Symbiodinium necroappetens</name>
    <dbReference type="NCBI Taxonomy" id="1628268"/>
    <lineage>
        <taxon>Eukaryota</taxon>
        <taxon>Sar</taxon>
        <taxon>Alveolata</taxon>
        <taxon>Dinophyceae</taxon>
        <taxon>Suessiales</taxon>
        <taxon>Symbiodiniaceae</taxon>
        <taxon>Symbiodinium</taxon>
    </lineage>
</organism>